<evidence type="ECO:0000313" key="2">
    <source>
        <dbReference type="EMBL" id="ATB70700.1"/>
    </source>
</evidence>
<dbReference type="RefSeq" id="WP_096047509.1">
    <property type="nucleotide sequence ID" value="NZ_CP023275.1"/>
</dbReference>
<reference evidence="3" key="1">
    <citation type="submission" date="2017-09" db="EMBL/GenBank/DDBJ databases">
        <title>The complete genome of Sulfurospirillum sp. JPD-1.</title>
        <authorList>
            <person name="Goris T."/>
        </authorList>
    </citation>
    <scope>NUCLEOTIDE SEQUENCE [LARGE SCALE GENOMIC DNA]</scope>
    <source>
        <strain evidence="3">JPD-1</strain>
    </source>
</reference>
<gene>
    <name evidence="2" type="ORF">SJPD1_2606</name>
</gene>
<dbReference type="Gene3D" id="3.40.50.880">
    <property type="match status" value="1"/>
</dbReference>
<dbReference type="InterPro" id="IPR052158">
    <property type="entry name" value="INH-QAR"/>
</dbReference>
<dbReference type="EMBL" id="CP023275">
    <property type="protein sequence ID" value="ATB70700.1"/>
    <property type="molecule type" value="Genomic_DNA"/>
</dbReference>
<dbReference type="AlphaFoldDB" id="A0A290HYG7"/>
<protein>
    <submittedName>
        <fullName evidence="2">ThiJ/PfpI family protein</fullName>
        <ecNumber evidence="2">4.2.1.103</ecNumber>
    </submittedName>
</protein>
<proteinExistence type="predicted"/>
<keyword evidence="2" id="KW-0456">Lyase</keyword>
<dbReference type="PANTHER" id="PTHR43130">
    <property type="entry name" value="ARAC-FAMILY TRANSCRIPTIONAL REGULATOR"/>
    <property type="match status" value="1"/>
</dbReference>
<dbReference type="PANTHER" id="PTHR43130:SF14">
    <property type="entry name" value="DJ-1_PFPI DOMAIN-CONTAINING PROTEIN"/>
    <property type="match status" value="1"/>
</dbReference>
<dbReference type="EC" id="4.2.1.103" evidence="2"/>
<dbReference type="GO" id="GO:0006355">
    <property type="term" value="P:regulation of DNA-templated transcription"/>
    <property type="evidence" value="ECO:0007669"/>
    <property type="project" value="TreeGrafter"/>
</dbReference>
<accession>A0A290HYG7</accession>
<sequence>MAYSVGIFIFDNVEVLDFAGPYEVFTTASRVFNKTASSPENLAFEVFTVGKTKQSIYARAGLKLHPDYSITSHPTPDLLLIPGGVVTKELEDNDIVSWIRSTSSHTTITASICTGAFLLAKAGLLESKSSITHWEDIDDLRAMFPTLHVKENRRWVDEGNIVTSAGISAGIDMSLHLVERLMGRELALQTAKQMEFDWIQNVPLLS</sequence>
<dbReference type="InterPro" id="IPR029062">
    <property type="entry name" value="Class_I_gatase-like"/>
</dbReference>
<evidence type="ECO:0000259" key="1">
    <source>
        <dbReference type="Pfam" id="PF01965"/>
    </source>
</evidence>
<feature type="domain" description="DJ-1/PfpI" evidence="1">
    <location>
        <begin position="4"/>
        <end position="179"/>
    </location>
</feature>
<organism evidence="2 3">
    <name type="scientific">Sulfurospirillum diekertiae</name>
    <dbReference type="NCBI Taxonomy" id="1854492"/>
    <lineage>
        <taxon>Bacteria</taxon>
        <taxon>Pseudomonadati</taxon>
        <taxon>Campylobacterota</taxon>
        <taxon>Epsilonproteobacteria</taxon>
        <taxon>Campylobacterales</taxon>
        <taxon>Sulfurospirillaceae</taxon>
        <taxon>Sulfurospirillum</taxon>
    </lineage>
</organism>
<evidence type="ECO:0000313" key="3">
    <source>
        <dbReference type="Proteomes" id="UP000217349"/>
    </source>
</evidence>
<dbReference type="CDD" id="cd03139">
    <property type="entry name" value="GATase1_PfpI_2"/>
    <property type="match status" value="1"/>
</dbReference>
<dbReference type="OrthoDB" id="9798003at2"/>
<dbReference type="Pfam" id="PF01965">
    <property type="entry name" value="DJ-1_PfpI"/>
    <property type="match status" value="1"/>
</dbReference>
<name>A0A290HYG7_9BACT</name>
<dbReference type="Proteomes" id="UP000217349">
    <property type="component" value="Chromosome"/>
</dbReference>
<dbReference type="KEGG" id="sulj:SJPD1_2606"/>
<dbReference type="SUPFAM" id="SSF52317">
    <property type="entry name" value="Class I glutamine amidotransferase-like"/>
    <property type="match status" value="1"/>
</dbReference>
<dbReference type="GO" id="GO:0050549">
    <property type="term" value="F:cyclohexyl-isocyanide hydratase activity"/>
    <property type="evidence" value="ECO:0007669"/>
    <property type="project" value="UniProtKB-EC"/>
</dbReference>
<dbReference type="InterPro" id="IPR002818">
    <property type="entry name" value="DJ-1/PfpI"/>
</dbReference>